<sequence>MPCKNGADRAAALADADQLGAELIRLIRLLERAYTQYQAEHPAAVERATYHLLVHLVKGGPRRAGALAEAVHSDPSTVSRQVGQLVRLGLVERAADPEDGRATLLVATDEGCRVFEENRRLRNEKIAEMMAHWSPSDRQRLGALLARFTTDFEEYRSRSAEPEAGAADARPDVMADRPAGRQP</sequence>
<comment type="caution">
    <text evidence="6">The sequence shown here is derived from an EMBL/GenBank/DDBJ whole genome shotgun (WGS) entry which is preliminary data.</text>
</comment>
<dbReference type="RefSeq" id="WP_169382714.1">
    <property type="nucleotide sequence ID" value="NZ_JAAXLA010000033.1"/>
</dbReference>
<dbReference type="Proteomes" id="UP000820669">
    <property type="component" value="Unassembled WGS sequence"/>
</dbReference>
<evidence type="ECO:0000256" key="1">
    <source>
        <dbReference type="ARBA" id="ARBA00023015"/>
    </source>
</evidence>
<gene>
    <name evidence="6" type="ORF">HF526_18300</name>
</gene>
<dbReference type="SMART" id="SM00347">
    <property type="entry name" value="HTH_MARR"/>
    <property type="match status" value="1"/>
</dbReference>
<evidence type="ECO:0000313" key="6">
    <source>
        <dbReference type="EMBL" id="NMH99247.1"/>
    </source>
</evidence>
<feature type="region of interest" description="Disordered" evidence="4">
    <location>
        <begin position="154"/>
        <end position="183"/>
    </location>
</feature>
<evidence type="ECO:0000313" key="7">
    <source>
        <dbReference type="Proteomes" id="UP000820669"/>
    </source>
</evidence>
<name>A0ABX1SEL5_9PSEU</name>
<dbReference type="PANTHER" id="PTHR39515:SF2">
    <property type="entry name" value="HTH-TYPE TRANSCRIPTIONAL REGULATOR RV0880"/>
    <property type="match status" value="1"/>
</dbReference>
<feature type="compositionally biased region" description="Basic and acidic residues" evidence="4">
    <location>
        <begin position="169"/>
        <end position="183"/>
    </location>
</feature>
<dbReference type="InterPro" id="IPR052526">
    <property type="entry name" value="HTH-type_Bedaq_tolerance"/>
</dbReference>
<dbReference type="InterPro" id="IPR023187">
    <property type="entry name" value="Tscrpt_reg_MarR-type_CS"/>
</dbReference>
<evidence type="ECO:0000259" key="5">
    <source>
        <dbReference type="PROSITE" id="PS50995"/>
    </source>
</evidence>
<dbReference type="InterPro" id="IPR000835">
    <property type="entry name" value="HTH_MarR-typ"/>
</dbReference>
<accession>A0ABX1SEL5</accession>
<reference evidence="6 7" key="1">
    <citation type="submission" date="2020-04" db="EMBL/GenBank/DDBJ databases">
        <authorList>
            <person name="Klaysubun C."/>
            <person name="Duangmal K."/>
            <person name="Lipun K."/>
        </authorList>
    </citation>
    <scope>NUCLEOTIDE SEQUENCE [LARGE SCALE GENOMIC DNA]</scope>
    <source>
        <strain evidence="6 7">K10HN5</strain>
    </source>
</reference>
<organism evidence="6 7">
    <name type="scientific">Pseudonocardia acidicola</name>
    <dbReference type="NCBI Taxonomy" id="2724939"/>
    <lineage>
        <taxon>Bacteria</taxon>
        <taxon>Bacillati</taxon>
        <taxon>Actinomycetota</taxon>
        <taxon>Actinomycetes</taxon>
        <taxon>Pseudonocardiales</taxon>
        <taxon>Pseudonocardiaceae</taxon>
        <taxon>Pseudonocardia</taxon>
    </lineage>
</organism>
<evidence type="ECO:0000256" key="2">
    <source>
        <dbReference type="ARBA" id="ARBA00023125"/>
    </source>
</evidence>
<proteinExistence type="predicted"/>
<dbReference type="InterPro" id="IPR036388">
    <property type="entry name" value="WH-like_DNA-bd_sf"/>
</dbReference>
<dbReference type="Gene3D" id="1.10.10.10">
    <property type="entry name" value="Winged helix-like DNA-binding domain superfamily/Winged helix DNA-binding domain"/>
    <property type="match status" value="1"/>
</dbReference>
<dbReference type="InterPro" id="IPR036390">
    <property type="entry name" value="WH_DNA-bd_sf"/>
</dbReference>
<evidence type="ECO:0000256" key="4">
    <source>
        <dbReference type="SAM" id="MobiDB-lite"/>
    </source>
</evidence>
<keyword evidence="1" id="KW-0805">Transcription regulation</keyword>
<feature type="domain" description="HTH marR-type" evidence="5">
    <location>
        <begin position="16"/>
        <end position="150"/>
    </location>
</feature>
<protein>
    <submittedName>
        <fullName evidence="6">Winged helix-turn-helix transcriptional regulator</fullName>
    </submittedName>
</protein>
<dbReference type="PANTHER" id="PTHR39515">
    <property type="entry name" value="CONSERVED PROTEIN"/>
    <property type="match status" value="1"/>
</dbReference>
<dbReference type="SUPFAM" id="SSF46785">
    <property type="entry name" value="Winged helix' DNA-binding domain"/>
    <property type="match status" value="1"/>
</dbReference>
<keyword evidence="2" id="KW-0238">DNA-binding</keyword>
<dbReference type="Pfam" id="PF12802">
    <property type="entry name" value="MarR_2"/>
    <property type="match status" value="1"/>
</dbReference>
<keyword evidence="3" id="KW-0804">Transcription</keyword>
<evidence type="ECO:0000256" key="3">
    <source>
        <dbReference type="ARBA" id="ARBA00023163"/>
    </source>
</evidence>
<keyword evidence="7" id="KW-1185">Reference proteome</keyword>
<dbReference type="PROSITE" id="PS50995">
    <property type="entry name" value="HTH_MARR_2"/>
    <property type="match status" value="1"/>
</dbReference>
<dbReference type="EMBL" id="JAAXLA010000033">
    <property type="protein sequence ID" value="NMH99247.1"/>
    <property type="molecule type" value="Genomic_DNA"/>
</dbReference>
<dbReference type="PROSITE" id="PS01117">
    <property type="entry name" value="HTH_MARR_1"/>
    <property type="match status" value="1"/>
</dbReference>